<protein>
    <submittedName>
        <fullName evidence="2">Uncharacterized protein</fullName>
    </submittedName>
</protein>
<feature type="region of interest" description="Disordered" evidence="1">
    <location>
        <begin position="65"/>
        <end position="84"/>
    </location>
</feature>
<evidence type="ECO:0000313" key="2">
    <source>
        <dbReference type="EMBL" id="PKI45881.1"/>
    </source>
</evidence>
<keyword evidence="3" id="KW-1185">Reference proteome</keyword>
<evidence type="ECO:0000313" key="3">
    <source>
        <dbReference type="Proteomes" id="UP000233551"/>
    </source>
</evidence>
<gene>
    <name evidence="2" type="ORF">CRG98_033680</name>
</gene>
<feature type="region of interest" description="Disordered" evidence="1">
    <location>
        <begin position="1"/>
        <end position="29"/>
    </location>
</feature>
<reference evidence="2 3" key="1">
    <citation type="submission" date="2017-11" db="EMBL/GenBank/DDBJ databases">
        <title>De-novo sequencing of pomegranate (Punica granatum L.) genome.</title>
        <authorList>
            <person name="Akparov Z."/>
            <person name="Amiraslanov A."/>
            <person name="Hajiyeva S."/>
            <person name="Abbasov M."/>
            <person name="Kaur K."/>
            <person name="Hamwieh A."/>
            <person name="Solovyev V."/>
            <person name="Salamov A."/>
            <person name="Braich B."/>
            <person name="Kosarev P."/>
            <person name="Mahmoud A."/>
            <person name="Hajiyev E."/>
            <person name="Babayeva S."/>
            <person name="Izzatullayeva V."/>
            <person name="Mammadov A."/>
            <person name="Mammadov A."/>
            <person name="Sharifova S."/>
            <person name="Ojaghi J."/>
            <person name="Eynullazada K."/>
            <person name="Bayramov B."/>
            <person name="Abdulazimova A."/>
            <person name="Shahmuradov I."/>
        </authorList>
    </citation>
    <scope>NUCLEOTIDE SEQUENCE [LARGE SCALE GENOMIC DNA]</scope>
    <source>
        <strain evidence="3">cv. AG2017</strain>
        <tissue evidence="2">Leaf</tissue>
    </source>
</reference>
<proteinExistence type="predicted"/>
<sequence>MLRKDRGSRLKGINSLKSGRDLWGPNRRSNRATYPYSEPLSNRCFLISVVGRDPSESKASMICNGRATDTREKESPLPVYDPKVEGRYNGGELGRGLLGAGRAARHARTGPLGAGTGWLFTGIPCTIQKKWKPTRLV</sequence>
<dbReference type="AlphaFoldDB" id="A0A2I0IPF9"/>
<organism evidence="2 3">
    <name type="scientific">Punica granatum</name>
    <name type="common">Pomegranate</name>
    <dbReference type="NCBI Taxonomy" id="22663"/>
    <lineage>
        <taxon>Eukaryota</taxon>
        <taxon>Viridiplantae</taxon>
        <taxon>Streptophyta</taxon>
        <taxon>Embryophyta</taxon>
        <taxon>Tracheophyta</taxon>
        <taxon>Spermatophyta</taxon>
        <taxon>Magnoliopsida</taxon>
        <taxon>eudicotyledons</taxon>
        <taxon>Gunneridae</taxon>
        <taxon>Pentapetalae</taxon>
        <taxon>rosids</taxon>
        <taxon>malvids</taxon>
        <taxon>Myrtales</taxon>
        <taxon>Lythraceae</taxon>
        <taxon>Punica</taxon>
    </lineage>
</organism>
<accession>A0A2I0IPF9</accession>
<dbReference type="Proteomes" id="UP000233551">
    <property type="component" value="Unassembled WGS sequence"/>
</dbReference>
<dbReference type="EMBL" id="PGOL01002685">
    <property type="protein sequence ID" value="PKI45881.1"/>
    <property type="molecule type" value="Genomic_DNA"/>
</dbReference>
<name>A0A2I0IPF9_PUNGR</name>
<comment type="caution">
    <text evidence="2">The sequence shown here is derived from an EMBL/GenBank/DDBJ whole genome shotgun (WGS) entry which is preliminary data.</text>
</comment>
<evidence type="ECO:0000256" key="1">
    <source>
        <dbReference type="SAM" id="MobiDB-lite"/>
    </source>
</evidence>